<dbReference type="EMBL" id="GBRH01260100">
    <property type="protein sequence ID" value="JAD37795.1"/>
    <property type="molecule type" value="Transcribed_RNA"/>
</dbReference>
<organism evidence="1">
    <name type="scientific">Arundo donax</name>
    <name type="common">Giant reed</name>
    <name type="synonym">Donax arundinaceus</name>
    <dbReference type="NCBI Taxonomy" id="35708"/>
    <lineage>
        <taxon>Eukaryota</taxon>
        <taxon>Viridiplantae</taxon>
        <taxon>Streptophyta</taxon>
        <taxon>Embryophyta</taxon>
        <taxon>Tracheophyta</taxon>
        <taxon>Spermatophyta</taxon>
        <taxon>Magnoliopsida</taxon>
        <taxon>Liliopsida</taxon>
        <taxon>Poales</taxon>
        <taxon>Poaceae</taxon>
        <taxon>PACMAD clade</taxon>
        <taxon>Arundinoideae</taxon>
        <taxon>Arundineae</taxon>
        <taxon>Arundo</taxon>
    </lineage>
</organism>
<reference evidence="1" key="1">
    <citation type="submission" date="2014-09" db="EMBL/GenBank/DDBJ databases">
        <authorList>
            <person name="Magalhaes I.L.F."/>
            <person name="Oliveira U."/>
            <person name="Santos F.R."/>
            <person name="Vidigal T.H.D.A."/>
            <person name="Brescovit A.D."/>
            <person name="Santos A.J."/>
        </authorList>
    </citation>
    <scope>NUCLEOTIDE SEQUENCE</scope>
    <source>
        <tissue evidence="1">Shoot tissue taken approximately 20 cm above the soil surface</tissue>
    </source>
</reference>
<sequence>MSMTHSHSDQLMKVQWFNDNRVISHTQFLWSHQREHFTYCYAIISIINK</sequence>
<proteinExistence type="predicted"/>
<evidence type="ECO:0000313" key="1">
    <source>
        <dbReference type="EMBL" id="JAD37795.1"/>
    </source>
</evidence>
<accession>A0A0A8ZM24</accession>
<reference evidence="1" key="2">
    <citation type="journal article" date="2015" name="Data Brief">
        <title>Shoot transcriptome of the giant reed, Arundo donax.</title>
        <authorList>
            <person name="Barrero R.A."/>
            <person name="Guerrero F.D."/>
            <person name="Moolhuijzen P."/>
            <person name="Goolsby J.A."/>
            <person name="Tidwell J."/>
            <person name="Bellgard S.E."/>
            <person name="Bellgard M.I."/>
        </authorList>
    </citation>
    <scope>NUCLEOTIDE SEQUENCE</scope>
    <source>
        <tissue evidence="1">Shoot tissue taken approximately 20 cm above the soil surface</tissue>
    </source>
</reference>
<dbReference type="AlphaFoldDB" id="A0A0A8ZM24"/>
<protein>
    <submittedName>
        <fullName evidence="1">Uncharacterized protein</fullName>
    </submittedName>
</protein>
<name>A0A0A8ZM24_ARUDO</name>